<sequence>MSTSPAQGRLFVATGSERKEVDTNPSPTDRGVARAVDSARAPVGSGKESADLRATSAPSSNPHVTQAARVGITGSTALNTPGTFNLRVPGDKRN</sequence>
<gene>
    <name evidence="2" type="ORF">LCGC14_2134760</name>
</gene>
<accession>A0A0F9GWI0</accession>
<dbReference type="AlphaFoldDB" id="A0A0F9GWI0"/>
<protein>
    <submittedName>
        <fullName evidence="2">Uncharacterized protein</fullName>
    </submittedName>
</protein>
<organism evidence="2">
    <name type="scientific">marine sediment metagenome</name>
    <dbReference type="NCBI Taxonomy" id="412755"/>
    <lineage>
        <taxon>unclassified sequences</taxon>
        <taxon>metagenomes</taxon>
        <taxon>ecological metagenomes</taxon>
    </lineage>
</organism>
<feature type="compositionally biased region" description="Polar residues" evidence="1">
    <location>
        <begin position="73"/>
        <end position="83"/>
    </location>
</feature>
<name>A0A0F9GWI0_9ZZZZ</name>
<dbReference type="EMBL" id="LAZR01026849">
    <property type="protein sequence ID" value="KKL67462.1"/>
    <property type="molecule type" value="Genomic_DNA"/>
</dbReference>
<comment type="caution">
    <text evidence="2">The sequence shown here is derived from an EMBL/GenBank/DDBJ whole genome shotgun (WGS) entry which is preliminary data.</text>
</comment>
<feature type="region of interest" description="Disordered" evidence="1">
    <location>
        <begin position="1"/>
        <end position="94"/>
    </location>
</feature>
<reference evidence="2" key="1">
    <citation type="journal article" date="2015" name="Nature">
        <title>Complex archaea that bridge the gap between prokaryotes and eukaryotes.</title>
        <authorList>
            <person name="Spang A."/>
            <person name="Saw J.H."/>
            <person name="Jorgensen S.L."/>
            <person name="Zaremba-Niedzwiedzka K."/>
            <person name="Martijn J."/>
            <person name="Lind A.E."/>
            <person name="van Eijk R."/>
            <person name="Schleper C."/>
            <person name="Guy L."/>
            <person name="Ettema T.J."/>
        </authorList>
    </citation>
    <scope>NUCLEOTIDE SEQUENCE</scope>
</reference>
<evidence type="ECO:0000313" key="2">
    <source>
        <dbReference type="EMBL" id="KKL67462.1"/>
    </source>
</evidence>
<proteinExistence type="predicted"/>
<evidence type="ECO:0000256" key="1">
    <source>
        <dbReference type="SAM" id="MobiDB-lite"/>
    </source>
</evidence>